<keyword evidence="4" id="KW-1185">Reference proteome</keyword>
<dbReference type="RefSeq" id="WP_279965175.1">
    <property type="nucleotide sequence ID" value="NZ_CP122537.1"/>
</dbReference>
<dbReference type="Proteomes" id="UP001243420">
    <property type="component" value="Chromosome"/>
</dbReference>
<evidence type="ECO:0000313" key="3">
    <source>
        <dbReference type="EMBL" id="WGH78424.1"/>
    </source>
</evidence>
<protein>
    <submittedName>
        <fullName evidence="3">Pilus assembly protein TadG-related protein</fullName>
    </submittedName>
</protein>
<sequence length="467" mass="49016">MPHSILTRFLSRDDGAATIHGLYWLLGMLVIGGIAVDGANSWRVKNQVRSATDAAALAAAQRLDDVPAARAAAVQIGGMNLDSGMHGSVINATDVSFGHFDSDSGFFVIDEVSPTAVKVDGQRSVARGNPIRMALLGMVGQDDMDLNTFSIAEAIAPPTAVPSPLHTCGNITVISEGFSELVGNAELVGPVCLHGTTGASASNNNLIASGAKVSAPSLDSISITTLRGGSDPLEEIKVEAHMDTEILPVIAQTFVDTWSTLWAMPDGATYQGPLIPASISSTGGPMTIRKVDDWWWQVKKQSEIAPNTIYLVNHGMKVKNGIDLSNVAFIVRGTMQMGGSNSDIRTIYALAEQAVDVMGSSTIGAPGFCSTGAFDSYILSPVSVKWRGSANLNGVVTASPVMDTTGDLQVDGGLYLEAGNDIKIRGSNNMTVCPDPLQTHFPIPQPYELTEDPSGPVAGLTPARLLR</sequence>
<proteinExistence type="predicted"/>
<feature type="domain" description="Putative Flp pilus-assembly TadG-like N-terminal" evidence="2">
    <location>
        <begin position="15"/>
        <end position="62"/>
    </location>
</feature>
<accession>A0ABY8LAW1</accession>
<dbReference type="EMBL" id="CP122537">
    <property type="protein sequence ID" value="WGH78424.1"/>
    <property type="molecule type" value="Genomic_DNA"/>
</dbReference>
<organism evidence="3 4">
    <name type="scientific">Jannaschia ovalis</name>
    <dbReference type="NCBI Taxonomy" id="3038773"/>
    <lineage>
        <taxon>Bacteria</taxon>
        <taxon>Pseudomonadati</taxon>
        <taxon>Pseudomonadota</taxon>
        <taxon>Alphaproteobacteria</taxon>
        <taxon>Rhodobacterales</taxon>
        <taxon>Roseobacteraceae</taxon>
        <taxon>Jannaschia</taxon>
    </lineage>
</organism>
<gene>
    <name evidence="3" type="ORF">P8627_15590</name>
</gene>
<evidence type="ECO:0000256" key="1">
    <source>
        <dbReference type="SAM" id="MobiDB-lite"/>
    </source>
</evidence>
<feature type="region of interest" description="Disordered" evidence="1">
    <location>
        <begin position="448"/>
        <end position="467"/>
    </location>
</feature>
<dbReference type="Pfam" id="PF13400">
    <property type="entry name" value="Tad"/>
    <property type="match status" value="1"/>
</dbReference>
<reference evidence="3 4" key="1">
    <citation type="submission" date="2023-04" db="EMBL/GenBank/DDBJ databases">
        <title>Jannaschia ovalis sp. nov., a marine bacterium isolated from sea tidal flat.</title>
        <authorList>
            <person name="Kwon D.Y."/>
            <person name="Kim J.-J."/>
        </authorList>
    </citation>
    <scope>NUCLEOTIDE SEQUENCE [LARGE SCALE GENOMIC DNA]</scope>
    <source>
        <strain evidence="3 4">GRR-S6-38</strain>
    </source>
</reference>
<dbReference type="InterPro" id="IPR028087">
    <property type="entry name" value="Tad_N"/>
</dbReference>
<evidence type="ECO:0000313" key="4">
    <source>
        <dbReference type="Proteomes" id="UP001243420"/>
    </source>
</evidence>
<name>A0ABY8LAW1_9RHOB</name>
<evidence type="ECO:0000259" key="2">
    <source>
        <dbReference type="Pfam" id="PF13400"/>
    </source>
</evidence>